<dbReference type="HOGENOM" id="CLU_2731807_0_0_0"/>
<evidence type="ECO:0000313" key="1">
    <source>
        <dbReference type="EMBL" id="GAK59982.1"/>
    </source>
</evidence>
<evidence type="ECO:0000313" key="2">
    <source>
        <dbReference type="Proteomes" id="UP000030661"/>
    </source>
</evidence>
<dbReference type="Proteomes" id="UP000030661">
    <property type="component" value="Unassembled WGS sequence"/>
</dbReference>
<dbReference type="AlphaFoldDB" id="A0A081C5X7"/>
<proteinExistence type="predicted"/>
<protein>
    <submittedName>
        <fullName evidence="1">Uncharacterized protein</fullName>
    </submittedName>
</protein>
<dbReference type="EMBL" id="DF820471">
    <property type="protein sequence ID" value="GAK59982.1"/>
    <property type="molecule type" value="Genomic_DNA"/>
</dbReference>
<keyword evidence="2" id="KW-1185">Reference proteome</keyword>
<dbReference type="STRING" id="1499967.U27_06969"/>
<accession>A0A081C5X7</accession>
<name>A0A081C5X7_VECG1</name>
<gene>
    <name evidence="1" type="ORF">U27_06969</name>
</gene>
<sequence length="71" mass="8315">MELTLEKFADDIYEIALLLNLGSPSLGLYQQKYSGPLLDTIISKLYKRPFWNWRSCYTVAVEIYPLIHECE</sequence>
<reference evidence="1" key="1">
    <citation type="journal article" date="2015" name="PeerJ">
        <title>First genomic representation of candidate bacterial phylum KSB3 points to enhanced environmental sensing as a trigger of wastewater bulking.</title>
        <authorList>
            <person name="Sekiguchi Y."/>
            <person name="Ohashi A."/>
            <person name="Parks D.H."/>
            <person name="Yamauchi T."/>
            <person name="Tyson G.W."/>
            <person name="Hugenholtz P."/>
        </authorList>
    </citation>
    <scope>NUCLEOTIDE SEQUENCE [LARGE SCALE GENOMIC DNA]</scope>
</reference>
<organism evidence="1">
    <name type="scientific">Vecturithrix granuli</name>
    <dbReference type="NCBI Taxonomy" id="1499967"/>
    <lineage>
        <taxon>Bacteria</taxon>
        <taxon>Candidatus Moduliflexota</taxon>
        <taxon>Candidatus Vecturitrichia</taxon>
        <taxon>Candidatus Vecturitrichales</taxon>
        <taxon>Candidatus Vecturitrichaceae</taxon>
        <taxon>Candidatus Vecturithrix</taxon>
    </lineage>
</organism>